<reference evidence="11" key="2">
    <citation type="submission" date="2025-08" db="UniProtKB">
        <authorList>
            <consortium name="Ensembl"/>
        </authorList>
    </citation>
    <scope>IDENTIFICATION</scope>
</reference>
<dbReference type="GO" id="GO:0030424">
    <property type="term" value="C:axon"/>
    <property type="evidence" value="ECO:0000318"/>
    <property type="project" value="GO_Central"/>
</dbReference>
<dbReference type="AlphaFoldDB" id="H2QW47"/>
<dbReference type="FunFam" id="3.30.420.40:FF:000058">
    <property type="entry name" value="Putative actin-related protein 5"/>
    <property type="match status" value="1"/>
</dbReference>
<dbReference type="GO" id="GO:0098973">
    <property type="term" value="F:structural constituent of postsynaptic actin cytoskeleton"/>
    <property type="evidence" value="ECO:0000318"/>
    <property type="project" value="GO_Central"/>
</dbReference>
<dbReference type="Bgee" id="ENSPTRG00000022897">
    <property type="expression patterns" value="Expressed in testis and 2 other cell types or tissues"/>
</dbReference>
<dbReference type="EMBL" id="AC183827">
    <property type="status" value="NOT_ANNOTATED_CDS"/>
    <property type="molecule type" value="Genomic_DNA"/>
</dbReference>
<evidence type="ECO:0000256" key="2">
    <source>
        <dbReference type="ARBA" id="ARBA00023043"/>
    </source>
</evidence>
<evidence type="ECO:0000259" key="10">
    <source>
        <dbReference type="Pfam" id="PF14915"/>
    </source>
</evidence>
<feature type="domain" description="CCDC144C-like coiled-coil" evidence="10">
    <location>
        <begin position="596"/>
        <end position="705"/>
    </location>
</feature>
<evidence type="ECO:0000256" key="4">
    <source>
        <dbReference type="ARBA" id="ARBA00061224"/>
    </source>
</evidence>
<dbReference type="SMART" id="SM00268">
    <property type="entry name" value="ACTIN"/>
    <property type="match status" value="1"/>
</dbReference>
<dbReference type="Ensembl" id="ENSPTRT00000037475.5">
    <property type="protein sequence ID" value="ENSPTRP00000034634.5"/>
    <property type="gene ID" value="ENSPTRG00000022897.5"/>
</dbReference>
<name>H2QW47_PANTR</name>
<dbReference type="GO" id="GO:0005737">
    <property type="term" value="C:cytoplasm"/>
    <property type="evidence" value="ECO:0000318"/>
    <property type="project" value="GO_Central"/>
</dbReference>
<dbReference type="InterPro" id="IPR036770">
    <property type="entry name" value="Ankyrin_rpt-contain_sf"/>
</dbReference>
<reference evidence="11 12" key="1">
    <citation type="journal article" date="2005" name="Nature">
        <title>Initial sequence of the chimpanzee genome and comparison with the human genome.</title>
        <authorList>
            <consortium name="Chimpanzee sequencing and analysis consortium"/>
        </authorList>
    </citation>
    <scope>NUCLEOTIDE SEQUENCE [LARGE SCALE GENOMIC DNA]</scope>
</reference>
<dbReference type="Gene3D" id="3.90.640.10">
    <property type="entry name" value="Actin, Chain A, domain 4"/>
    <property type="match status" value="1"/>
</dbReference>
<dbReference type="SUPFAM" id="SSF53067">
    <property type="entry name" value="Actin-like ATPase domain"/>
    <property type="match status" value="2"/>
</dbReference>
<evidence type="ECO:0000313" key="11">
    <source>
        <dbReference type="Ensembl" id="ENSPTRP00000034634.5"/>
    </source>
</evidence>
<comment type="similarity">
    <text evidence="5">In the C-terminal section; belongs to the actin family.</text>
</comment>
<organism evidence="11 12">
    <name type="scientific">Pan troglodytes</name>
    <name type="common">Chimpanzee</name>
    <dbReference type="NCBI Taxonomy" id="9598"/>
    <lineage>
        <taxon>Eukaryota</taxon>
        <taxon>Metazoa</taxon>
        <taxon>Chordata</taxon>
        <taxon>Craniata</taxon>
        <taxon>Vertebrata</taxon>
        <taxon>Euteleostomi</taxon>
        <taxon>Mammalia</taxon>
        <taxon>Eutheria</taxon>
        <taxon>Euarchontoglires</taxon>
        <taxon>Primates</taxon>
        <taxon>Haplorrhini</taxon>
        <taxon>Catarrhini</taxon>
        <taxon>Hominidae</taxon>
        <taxon>Pan</taxon>
    </lineage>
</organism>
<dbReference type="FunFam" id="3.30.420.40:FF:000291">
    <property type="entry name" value="Actin, alpha skeletal muscle"/>
    <property type="match status" value="1"/>
</dbReference>
<evidence type="ECO:0000256" key="5">
    <source>
        <dbReference type="ARBA" id="ARBA00061538"/>
    </source>
</evidence>
<dbReference type="InterPro" id="IPR039497">
    <property type="entry name" value="CC144C-like_CC_dom"/>
</dbReference>
<dbReference type="PaxDb" id="9598-ENSPTRP00000034634"/>
<evidence type="ECO:0000256" key="8">
    <source>
        <dbReference type="SAM" id="Coils"/>
    </source>
</evidence>
<feature type="compositionally biased region" description="Basic and acidic residues" evidence="9">
    <location>
        <begin position="468"/>
        <end position="485"/>
    </location>
</feature>
<evidence type="ECO:0000313" key="12">
    <source>
        <dbReference type="Proteomes" id="UP000002277"/>
    </source>
</evidence>
<dbReference type="GO" id="GO:0048870">
    <property type="term" value="P:cell motility"/>
    <property type="evidence" value="ECO:0000318"/>
    <property type="project" value="GO_Central"/>
</dbReference>
<keyword evidence="1" id="KW-0677">Repeat</keyword>
<feature type="compositionally biased region" description="Basic and acidic residues" evidence="9">
    <location>
        <begin position="403"/>
        <end position="426"/>
    </location>
</feature>
<feature type="compositionally biased region" description="Basic and acidic residues" evidence="9">
    <location>
        <begin position="497"/>
        <end position="547"/>
    </location>
</feature>
<dbReference type="HOGENOM" id="CLU_010163_0_0_1"/>
<feature type="repeat" description="ANK" evidence="6">
    <location>
        <begin position="273"/>
        <end position="305"/>
    </location>
</feature>
<dbReference type="Gene3D" id="3.30.420.40">
    <property type="match status" value="2"/>
</dbReference>
<keyword evidence="2 6" id="KW-0040">ANK repeat</keyword>
<evidence type="ECO:0000256" key="7">
    <source>
        <dbReference type="RuleBase" id="RU000487"/>
    </source>
</evidence>
<dbReference type="GO" id="GO:0015629">
    <property type="term" value="C:actin cytoskeleton"/>
    <property type="evidence" value="ECO:0000318"/>
    <property type="project" value="GO_Central"/>
</dbReference>
<dbReference type="CDD" id="cd10224">
    <property type="entry name" value="ASKHA_NBD_actin"/>
    <property type="match status" value="1"/>
</dbReference>
<accession>H2QW47</accession>
<dbReference type="InterPro" id="IPR020902">
    <property type="entry name" value="Actin/actin-like_CS"/>
</dbReference>
<dbReference type="PRINTS" id="PR00190">
    <property type="entry name" value="ACTIN"/>
</dbReference>
<dbReference type="PROSITE" id="PS50088">
    <property type="entry name" value="ANK_REPEAT"/>
    <property type="match status" value="4"/>
</dbReference>
<keyword evidence="3 8" id="KW-0175">Coiled coil</keyword>
<dbReference type="PROSITE" id="PS00432">
    <property type="entry name" value="ACTINS_2"/>
    <property type="match status" value="1"/>
</dbReference>
<dbReference type="Pfam" id="PF12796">
    <property type="entry name" value="Ank_2"/>
    <property type="match status" value="2"/>
</dbReference>
<protein>
    <recommendedName>
        <fullName evidence="10">CCDC144C-like coiled-coil domain-containing protein</fullName>
    </recommendedName>
</protein>
<dbReference type="GO" id="GO:0005884">
    <property type="term" value="C:actin filament"/>
    <property type="evidence" value="ECO:0000318"/>
    <property type="project" value="GO_Central"/>
</dbReference>
<dbReference type="Pfam" id="PF14915">
    <property type="entry name" value="CCDC144C"/>
    <property type="match status" value="1"/>
</dbReference>
<dbReference type="GO" id="GO:0016020">
    <property type="term" value="C:membrane"/>
    <property type="evidence" value="ECO:0000318"/>
    <property type="project" value="GO_Central"/>
</dbReference>
<dbReference type="InterPro" id="IPR004000">
    <property type="entry name" value="Actin"/>
</dbReference>
<comment type="similarity">
    <text evidence="4">In the N-terminal section; belongs to the POTE family.</text>
</comment>
<dbReference type="GO" id="GO:0007409">
    <property type="term" value="P:axonogenesis"/>
    <property type="evidence" value="ECO:0000318"/>
    <property type="project" value="GO_Central"/>
</dbReference>
<dbReference type="InterPro" id="IPR004001">
    <property type="entry name" value="Actin_CS"/>
</dbReference>
<dbReference type="FunCoup" id="H2QW47">
    <property type="interactions" value="809"/>
</dbReference>
<evidence type="ECO:0000256" key="3">
    <source>
        <dbReference type="ARBA" id="ARBA00023054"/>
    </source>
</evidence>
<dbReference type="FunFam" id="1.25.40.20:FF:000581">
    <property type="entry name" value="POTE ankyrin domain family member E"/>
    <property type="match status" value="1"/>
</dbReference>
<dbReference type="Proteomes" id="UP000002277">
    <property type="component" value="Chromosome 2B"/>
</dbReference>
<feature type="compositionally biased region" description="Polar residues" evidence="9">
    <location>
        <begin position="487"/>
        <end position="496"/>
    </location>
</feature>
<dbReference type="SUPFAM" id="SSF48403">
    <property type="entry name" value="Ankyrin repeat"/>
    <property type="match status" value="1"/>
</dbReference>
<feature type="repeat" description="ANK" evidence="6">
    <location>
        <begin position="240"/>
        <end position="272"/>
    </location>
</feature>
<dbReference type="PROSITE" id="PS50297">
    <property type="entry name" value="ANK_REP_REGION"/>
    <property type="match status" value="4"/>
</dbReference>
<dbReference type="GeneTree" id="ENSGT00940000163068"/>
<dbReference type="InParanoid" id="H2QW47"/>
<evidence type="ECO:0000256" key="6">
    <source>
        <dbReference type="PROSITE-ProRule" id="PRU00023"/>
    </source>
</evidence>
<feature type="compositionally biased region" description="Basic and acidic residues" evidence="9">
    <location>
        <begin position="379"/>
        <end position="394"/>
    </location>
</feature>
<sequence>MVAEVDSMPAASSVKKPFGLRSKMGKWCCHCFPCCRESGKSNVGTSGDHDDSAMKTLRSKMGKWCRHCFPCCRGSGKSNSNVGASGDHDDSAMKTLRNKMGKWCCHCFPCCRGSGKSKVGAWGDYDDSAFMEPRYHVHGEDLDKLHRAAWWGKVPRKDLIVMLRDTDVNKKDKQKRTALHLASANGNSEVVKLLLDRRCQLNVLDNKKRTALIKAVQCQEDECALMLLEHGTDPNIPDEYGNTTLHYAIYNEDKLMAKALLLYGADIESKNKHGLTPLLLGVHEQKQQVVKFLIKKKANLNALDRYGRTALILAVCCGSASIVSLLLEQNIDVSSQDLSGQTAREYAVSSHHHVICQLLSDYKEKQMLKISSENSNPEQDLKLTSEEESQRFKGSENSQPEKMSQEPEINKDGDREVEEEMKKHESNNVGLLENLTNGATAGNGDDGLIPQRKSRTPENQQFPDNESEEYHRICELLSDYKEKQMPKYSSENSNPEQDLKLTSEEESQRLKDSENGQPEKRSQEPEVNKDGDRELENFMAIKEEMKKQGSTHVGFPENLTNGATAGNGDDGLIPPRKSRTPESQQFPDTENEEYHSDEQNDTQKQFCEEQNTGILHDEILIHEEKQIEVVEKMNSELSLSCKKEKDLLHENSTLQEEIAMLRLELDTMKHQSQLREKKYLEDIESVKKKNDNLLKALQLNELTMDDDTAVLVIDNGSGMCKAGFAGDDAPRAVFPSIVGHPRHQGMMGGMHQKESYVGKEAQSKRGILTLKYPMEHGIITNWDDMEKIWHHTFYNELRVAPEEHPILLTEAPLNPKANREKMTQIMFETFNTPAMYVGIQAVLSLYTSGRTTGIVMDSGDGVTHTVPIYEGNALPHATLRLDLAGRELTDYLMKILTERGYRFTTMAEREIVRDIKEKLCYVALDFEQEMATAASSSSLEKSYELPDGQVITIGNERFRCPEALFQPCFLGMESCGIHETTFNSIMKSDVDIRKDLYTNTVLSGGTTMYPGMAHRMQKEIAALAPSMMKIKIIAPPKRKYSVWVGGSILASLSTFQQMWISKQEYDESGPSIVHRKCF</sequence>
<keyword evidence="12" id="KW-1185">Reference proteome</keyword>
<proteinExistence type="inferred from homology"/>
<dbReference type="PROSITE" id="PS01132">
    <property type="entry name" value="ACTINS_ACT_LIKE"/>
    <property type="match status" value="1"/>
</dbReference>
<evidence type="ECO:0000256" key="9">
    <source>
        <dbReference type="SAM" id="MobiDB-lite"/>
    </source>
</evidence>
<feature type="repeat" description="ANK" evidence="6">
    <location>
        <begin position="306"/>
        <end position="338"/>
    </location>
</feature>
<dbReference type="SMART" id="SM00248">
    <property type="entry name" value="ANK"/>
    <property type="match status" value="6"/>
</dbReference>
<dbReference type="Pfam" id="PF00022">
    <property type="entry name" value="Actin"/>
    <property type="match status" value="1"/>
</dbReference>
<dbReference type="FunFam" id="3.30.420.40:FF:000404">
    <property type="entry name" value="Major actin"/>
    <property type="match status" value="1"/>
</dbReference>
<dbReference type="GO" id="GO:0035267">
    <property type="term" value="C:NuA4 histone acetyltransferase complex"/>
    <property type="evidence" value="ECO:0000318"/>
    <property type="project" value="GO_Central"/>
</dbReference>
<dbReference type="GO" id="GO:0019901">
    <property type="term" value="F:protein kinase binding"/>
    <property type="evidence" value="ECO:0000318"/>
    <property type="project" value="GO_Central"/>
</dbReference>
<dbReference type="Gene3D" id="1.25.40.20">
    <property type="entry name" value="Ankyrin repeat-containing domain"/>
    <property type="match status" value="1"/>
</dbReference>
<comment type="similarity">
    <text evidence="7">Belongs to the actin family.</text>
</comment>
<feature type="region of interest" description="Disordered" evidence="9">
    <location>
        <begin position="371"/>
        <end position="602"/>
    </location>
</feature>
<dbReference type="PANTHER" id="PTHR11937">
    <property type="entry name" value="ACTIN"/>
    <property type="match status" value="1"/>
</dbReference>
<evidence type="ECO:0000256" key="1">
    <source>
        <dbReference type="ARBA" id="ARBA00022737"/>
    </source>
</evidence>
<reference evidence="11" key="3">
    <citation type="submission" date="2025-09" db="UniProtKB">
        <authorList>
            <consortium name="Ensembl"/>
        </authorList>
    </citation>
    <scope>IDENTIFICATION</scope>
</reference>
<feature type="repeat" description="ANK" evidence="6">
    <location>
        <begin position="174"/>
        <end position="206"/>
    </location>
</feature>
<dbReference type="GO" id="GO:0045202">
    <property type="term" value="C:synapse"/>
    <property type="evidence" value="ECO:0000318"/>
    <property type="project" value="GO_Central"/>
</dbReference>
<dbReference type="InterPro" id="IPR043129">
    <property type="entry name" value="ATPase_NBD"/>
</dbReference>
<dbReference type="FunFam" id="3.90.640.10:FF:000047">
    <property type="entry name" value="Actin, alpha skeletal muscle"/>
    <property type="match status" value="1"/>
</dbReference>
<dbReference type="InterPro" id="IPR002110">
    <property type="entry name" value="Ankyrin_rpt"/>
</dbReference>
<dbReference type="eggNOG" id="KOG0676">
    <property type="taxonomic scope" value="Eukaryota"/>
</dbReference>
<feature type="coiled-coil region" evidence="8">
    <location>
        <begin position="644"/>
        <end position="671"/>
    </location>
</feature>